<evidence type="ECO:0000313" key="4">
    <source>
        <dbReference type="Proteomes" id="UP001642484"/>
    </source>
</evidence>
<comment type="caution">
    <text evidence="3">The sequence shown here is derived from an EMBL/GenBank/DDBJ whole genome shotgun (WGS) entry which is preliminary data.</text>
</comment>
<protein>
    <submittedName>
        <fullName evidence="3">Uncharacterized protein</fullName>
    </submittedName>
</protein>
<reference evidence="3 4" key="1">
    <citation type="submission" date="2024-02" db="EMBL/GenBank/DDBJ databases">
        <authorList>
            <person name="Chen Y."/>
            <person name="Shah S."/>
            <person name="Dougan E. K."/>
            <person name="Thang M."/>
            <person name="Chan C."/>
        </authorList>
    </citation>
    <scope>NUCLEOTIDE SEQUENCE [LARGE SCALE GENOMIC DNA]</scope>
</reference>
<sequence>MADTIRAPLGTAKPRTSARKTGLSSNEMLREPTTAAGYEEDDARARKQPVEPVTQAQAMNSLATLEDFEDKEAIQATLGVVNRRQEEWQRQLQSVDEKQAELAHIQWKLVRDQSSSLAKELAIVQTQLKDLKAESRRALLECERAFRENEAKLNEERGLRLAMFESLELRMKKVRADVDVEAQERAAAHAEVTQKLKALSEEQSVRLREQQAQDLQLRRLREDLKVALEDLDGLKQTLCQEMTERREGEETLSELLREVRETVLKETQNRTASEEAIKESFQLALDQEKADRVADCNSLRSMVNSVQKELGGLKESVSHHRSKLNEADHSLNAMSARFKELQHHIDDELQKRTDSVQKLDTTVKELGTALEAEVATRQSLAEEVDQVLKSMKSKVKSLVCEQGEISRQAMESARKQLQEQLDRESKAREAVQGKLQSAFEDQRLMLLESNDRTETLVREMEQRFQEQLSMELKDLEASQFRFSEETLRQLRDLRESMTERLAEERQAREVQTQSLEDHVDFLEGFLQDARELFLQRGARQRRSKMSGSPRLDANLTEVTPRRLVDARGGISGFVND</sequence>
<gene>
    <name evidence="3" type="ORF">CCMP2556_LOCUS48571</name>
</gene>
<feature type="region of interest" description="Disordered" evidence="2">
    <location>
        <begin position="1"/>
        <end position="54"/>
    </location>
</feature>
<keyword evidence="1" id="KW-0175">Coiled coil</keyword>
<evidence type="ECO:0000313" key="3">
    <source>
        <dbReference type="EMBL" id="CAK9103428.1"/>
    </source>
</evidence>
<dbReference type="EMBL" id="CAXAMN010026484">
    <property type="protein sequence ID" value="CAK9103428.1"/>
    <property type="molecule type" value="Genomic_DNA"/>
</dbReference>
<accession>A0ABP0RS11</accession>
<proteinExistence type="predicted"/>
<feature type="coiled-coil region" evidence="1">
    <location>
        <begin position="400"/>
        <end position="434"/>
    </location>
</feature>
<evidence type="ECO:0000256" key="1">
    <source>
        <dbReference type="SAM" id="Coils"/>
    </source>
</evidence>
<keyword evidence="4" id="KW-1185">Reference proteome</keyword>
<feature type="coiled-coil region" evidence="1">
    <location>
        <begin position="114"/>
        <end position="148"/>
    </location>
</feature>
<organism evidence="3 4">
    <name type="scientific">Durusdinium trenchii</name>
    <dbReference type="NCBI Taxonomy" id="1381693"/>
    <lineage>
        <taxon>Eukaryota</taxon>
        <taxon>Sar</taxon>
        <taxon>Alveolata</taxon>
        <taxon>Dinophyceae</taxon>
        <taxon>Suessiales</taxon>
        <taxon>Symbiodiniaceae</taxon>
        <taxon>Durusdinium</taxon>
    </lineage>
</organism>
<evidence type="ECO:0000256" key="2">
    <source>
        <dbReference type="SAM" id="MobiDB-lite"/>
    </source>
</evidence>
<name>A0ABP0RS11_9DINO</name>
<dbReference type="Proteomes" id="UP001642484">
    <property type="component" value="Unassembled WGS sequence"/>
</dbReference>
<feature type="region of interest" description="Disordered" evidence="2">
    <location>
        <begin position="537"/>
        <end position="556"/>
    </location>
</feature>